<gene>
    <name evidence="9" type="ORF">IFR04_004782</name>
</gene>
<comment type="similarity">
    <text evidence="2">Belongs to the wax synthase family.</text>
</comment>
<evidence type="ECO:0000256" key="5">
    <source>
        <dbReference type="ARBA" id="ARBA00022989"/>
    </source>
</evidence>
<feature type="transmembrane region" description="Helical" evidence="7">
    <location>
        <begin position="145"/>
        <end position="167"/>
    </location>
</feature>
<keyword evidence="5 7" id="KW-1133">Transmembrane helix</keyword>
<dbReference type="InterPro" id="IPR044851">
    <property type="entry name" value="Wax_synthase"/>
</dbReference>
<dbReference type="InterPro" id="IPR032805">
    <property type="entry name" value="Wax_synthase_dom"/>
</dbReference>
<reference evidence="9" key="1">
    <citation type="submission" date="2021-02" db="EMBL/GenBank/DDBJ databases">
        <title>Genome sequence Cadophora malorum strain M34.</title>
        <authorList>
            <person name="Stefanovic E."/>
            <person name="Vu D."/>
            <person name="Scully C."/>
            <person name="Dijksterhuis J."/>
            <person name="Roader J."/>
            <person name="Houbraken J."/>
        </authorList>
    </citation>
    <scope>NUCLEOTIDE SEQUENCE</scope>
    <source>
        <strain evidence="9">M34</strain>
    </source>
</reference>
<feature type="transmembrane region" description="Helical" evidence="7">
    <location>
        <begin position="197"/>
        <end position="219"/>
    </location>
</feature>
<dbReference type="Proteomes" id="UP000664132">
    <property type="component" value="Unassembled WGS sequence"/>
</dbReference>
<feature type="transmembrane region" description="Helical" evidence="7">
    <location>
        <begin position="339"/>
        <end position="359"/>
    </location>
</feature>
<comment type="subcellular location">
    <subcellularLocation>
        <location evidence="1">Membrane</location>
        <topology evidence="1">Multi-pass membrane protein</topology>
    </subcellularLocation>
</comment>
<dbReference type="GO" id="GO:0006629">
    <property type="term" value="P:lipid metabolic process"/>
    <property type="evidence" value="ECO:0007669"/>
    <property type="project" value="InterPro"/>
</dbReference>
<feature type="transmembrane region" description="Helical" evidence="7">
    <location>
        <begin position="304"/>
        <end position="327"/>
    </location>
</feature>
<evidence type="ECO:0000313" key="9">
    <source>
        <dbReference type="EMBL" id="KAG4422041.1"/>
    </source>
</evidence>
<name>A0A8H7WC09_9HELO</name>
<proteinExistence type="inferred from homology"/>
<evidence type="ECO:0000313" key="10">
    <source>
        <dbReference type="Proteomes" id="UP000664132"/>
    </source>
</evidence>
<dbReference type="EMBL" id="JAFJYH010000055">
    <property type="protein sequence ID" value="KAG4422041.1"/>
    <property type="molecule type" value="Genomic_DNA"/>
</dbReference>
<evidence type="ECO:0000256" key="3">
    <source>
        <dbReference type="ARBA" id="ARBA00022679"/>
    </source>
</evidence>
<comment type="caution">
    <text evidence="9">The sequence shown here is derived from an EMBL/GenBank/DDBJ whole genome shotgun (WGS) entry which is preliminary data.</text>
</comment>
<feature type="domain" description="Wax synthase" evidence="8">
    <location>
        <begin position="223"/>
        <end position="310"/>
    </location>
</feature>
<dbReference type="AlphaFoldDB" id="A0A8H7WC09"/>
<feature type="transmembrane region" description="Helical" evidence="7">
    <location>
        <begin position="41"/>
        <end position="59"/>
    </location>
</feature>
<keyword evidence="6 7" id="KW-0472">Membrane</keyword>
<dbReference type="OrthoDB" id="1077582at2759"/>
<evidence type="ECO:0000256" key="1">
    <source>
        <dbReference type="ARBA" id="ARBA00004141"/>
    </source>
</evidence>
<dbReference type="PANTHER" id="PTHR31595:SF60">
    <property type="entry name" value="BIOSYNTHESIS PROTEIN (TRI7), PUTATIVE (AFU_ORTHOLOGUE AFUA_8G05970)-RELATED"/>
    <property type="match status" value="1"/>
</dbReference>
<evidence type="ECO:0000256" key="4">
    <source>
        <dbReference type="ARBA" id="ARBA00022692"/>
    </source>
</evidence>
<accession>A0A8H7WC09</accession>
<dbReference type="PANTHER" id="PTHR31595">
    <property type="entry name" value="LONG-CHAIN-ALCOHOL O-FATTY-ACYLTRANSFERASE 3-RELATED"/>
    <property type="match status" value="1"/>
</dbReference>
<organism evidence="9 10">
    <name type="scientific">Cadophora malorum</name>
    <dbReference type="NCBI Taxonomy" id="108018"/>
    <lineage>
        <taxon>Eukaryota</taxon>
        <taxon>Fungi</taxon>
        <taxon>Dikarya</taxon>
        <taxon>Ascomycota</taxon>
        <taxon>Pezizomycotina</taxon>
        <taxon>Leotiomycetes</taxon>
        <taxon>Helotiales</taxon>
        <taxon>Ploettnerulaceae</taxon>
        <taxon>Cadophora</taxon>
    </lineage>
</organism>
<keyword evidence="10" id="KW-1185">Reference proteome</keyword>
<evidence type="ECO:0000259" key="8">
    <source>
        <dbReference type="Pfam" id="PF13813"/>
    </source>
</evidence>
<evidence type="ECO:0000256" key="2">
    <source>
        <dbReference type="ARBA" id="ARBA00007282"/>
    </source>
</evidence>
<keyword evidence="3" id="KW-0808">Transferase</keyword>
<dbReference type="GO" id="GO:0008374">
    <property type="term" value="F:O-acyltransferase activity"/>
    <property type="evidence" value="ECO:0007669"/>
    <property type="project" value="InterPro"/>
</dbReference>
<dbReference type="GO" id="GO:0016020">
    <property type="term" value="C:membrane"/>
    <property type="evidence" value="ECO:0007669"/>
    <property type="project" value="UniProtKB-SubCell"/>
</dbReference>
<keyword evidence="4 7" id="KW-0812">Transmembrane</keyword>
<evidence type="ECO:0000256" key="7">
    <source>
        <dbReference type="SAM" id="Phobius"/>
    </source>
</evidence>
<sequence>MIESLFGGYSLPRVPPPGWLHPTLTATCILSIVLPPGFIRLSSGAIILALFLYLVGSTGDQSRDAYLSGVSCALLVLRWVDLVGIHTPEKDFWKQSESHNKPLDRAWERLKWFFFLWNNQRGVGWNIQPDCLPQPSSESSNRSTFVRYSLASAFWAYLGLDLIQMLLKYAYTGDGRQFLAMPVPKQIPIAWAAAFKLYYTILLLYQLGAASTVLAMIYGPRDWPPIFGKFRRDAWSIRKMWGSCWHQMMRRPCAEAGRITKTACGFRTGSFASRYSQIWVGFAVSAAIHHAGAIVGMFEDDGWWQGLYFMLQPLGIMLEDGIIGIGRRCGIEERGWTKAAGHIWVLVWFSWSLRFIVAFQPKSWAETYVVPSSLQFMFNVLER</sequence>
<evidence type="ECO:0000256" key="6">
    <source>
        <dbReference type="ARBA" id="ARBA00023136"/>
    </source>
</evidence>
<dbReference type="Pfam" id="PF13813">
    <property type="entry name" value="MBOAT_2"/>
    <property type="match status" value="1"/>
</dbReference>
<protein>
    <recommendedName>
        <fullName evidence="8">Wax synthase domain-containing protein</fullName>
    </recommendedName>
</protein>
<feature type="transmembrane region" description="Helical" evidence="7">
    <location>
        <begin position="278"/>
        <end position="298"/>
    </location>
</feature>